<sequence length="343" mass="39390">MQMACSTLDQSPTAKMTCSTSDHSSDSATGPSIIGEKLMAKSLNKCVSKWTISHVEKYLNIYYHDDYLPNPLDVLRNIESLSEELTKDETSYIQKVKTYVTFNVENYDKILFNSDSLKENVNQTLKEMKTETNIKLKTDYEGNYTKFVAAFAELCCLEVDFSLSESDETVWENLIGIPKVISKPVIRFLKDGIGDSNDDDDYECDGMVVPVVQVKSTYDLTHSPSWRKRRKISGHPLSSSSSQRNSEFKKYKDKVRERTHLEVRLNSMVLGQHAGELLLDLRRHCTDDKKPKLTMPGMIVDGTKIFFTVLEISSTHYKKLKENIELEEEDKAIIYYSTLWIFF</sequence>
<proteinExistence type="predicted"/>
<evidence type="ECO:0000313" key="3">
    <source>
        <dbReference type="Proteomes" id="UP000683360"/>
    </source>
</evidence>
<reference evidence="2" key="1">
    <citation type="submission" date="2021-03" db="EMBL/GenBank/DDBJ databases">
        <authorList>
            <person name="Bekaert M."/>
        </authorList>
    </citation>
    <scope>NUCLEOTIDE SEQUENCE</scope>
</reference>
<gene>
    <name evidence="2" type="ORF">MEDL_37150</name>
</gene>
<name>A0A8S3SZ13_MYTED</name>
<feature type="region of interest" description="Disordered" evidence="1">
    <location>
        <begin position="1"/>
        <end position="29"/>
    </location>
</feature>
<dbReference type="OrthoDB" id="6121006at2759"/>
<accession>A0A8S3SZ13</accession>
<feature type="compositionally biased region" description="Polar residues" evidence="1">
    <location>
        <begin position="236"/>
        <end position="245"/>
    </location>
</feature>
<protein>
    <submittedName>
        <fullName evidence="2">Uncharacterized protein</fullName>
    </submittedName>
</protein>
<organism evidence="2 3">
    <name type="scientific">Mytilus edulis</name>
    <name type="common">Blue mussel</name>
    <dbReference type="NCBI Taxonomy" id="6550"/>
    <lineage>
        <taxon>Eukaryota</taxon>
        <taxon>Metazoa</taxon>
        <taxon>Spiralia</taxon>
        <taxon>Lophotrochozoa</taxon>
        <taxon>Mollusca</taxon>
        <taxon>Bivalvia</taxon>
        <taxon>Autobranchia</taxon>
        <taxon>Pteriomorphia</taxon>
        <taxon>Mytilida</taxon>
        <taxon>Mytiloidea</taxon>
        <taxon>Mytilidae</taxon>
        <taxon>Mytilinae</taxon>
        <taxon>Mytilus</taxon>
    </lineage>
</organism>
<dbReference type="Proteomes" id="UP000683360">
    <property type="component" value="Unassembled WGS sequence"/>
</dbReference>
<evidence type="ECO:0000256" key="1">
    <source>
        <dbReference type="SAM" id="MobiDB-lite"/>
    </source>
</evidence>
<dbReference type="EMBL" id="CAJPWZ010001793">
    <property type="protein sequence ID" value="CAG2223899.1"/>
    <property type="molecule type" value="Genomic_DNA"/>
</dbReference>
<evidence type="ECO:0000313" key="2">
    <source>
        <dbReference type="EMBL" id="CAG2223899.1"/>
    </source>
</evidence>
<feature type="region of interest" description="Disordered" evidence="1">
    <location>
        <begin position="230"/>
        <end position="250"/>
    </location>
</feature>
<comment type="caution">
    <text evidence="2">The sequence shown here is derived from an EMBL/GenBank/DDBJ whole genome shotgun (WGS) entry which is preliminary data.</text>
</comment>
<keyword evidence="3" id="KW-1185">Reference proteome</keyword>
<dbReference type="AlphaFoldDB" id="A0A8S3SZ13"/>